<dbReference type="Gene3D" id="1.10.1740.10">
    <property type="match status" value="1"/>
</dbReference>
<dbReference type="InterPro" id="IPR039425">
    <property type="entry name" value="RNA_pol_sigma-70-like"/>
</dbReference>
<dbReference type="InterPro" id="IPR036388">
    <property type="entry name" value="WH-like_DNA-bd_sf"/>
</dbReference>
<dbReference type="InterPro" id="IPR014284">
    <property type="entry name" value="RNA_pol_sigma-70_dom"/>
</dbReference>
<dbReference type="SUPFAM" id="SSF88659">
    <property type="entry name" value="Sigma3 and sigma4 domains of RNA polymerase sigma factors"/>
    <property type="match status" value="1"/>
</dbReference>
<feature type="domain" description="RNA polymerase sigma-70 region 2" evidence="7">
    <location>
        <begin position="27"/>
        <end position="95"/>
    </location>
</feature>
<dbReference type="Gene3D" id="1.10.10.10">
    <property type="entry name" value="Winged helix-like DNA-binding domain superfamily/Winged helix DNA-binding domain"/>
    <property type="match status" value="1"/>
</dbReference>
<keyword evidence="6" id="KW-1133">Transmembrane helix</keyword>
<evidence type="ECO:0000259" key="8">
    <source>
        <dbReference type="Pfam" id="PF08281"/>
    </source>
</evidence>
<organism evidence="9">
    <name type="scientific">uncultured Armatimonadetes bacterium</name>
    <dbReference type="NCBI Taxonomy" id="157466"/>
    <lineage>
        <taxon>Bacteria</taxon>
        <taxon>Bacillati</taxon>
        <taxon>Armatimonadota</taxon>
        <taxon>environmental samples</taxon>
    </lineage>
</organism>
<evidence type="ECO:0000313" key="9">
    <source>
        <dbReference type="EMBL" id="CAA9243420.1"/>
    </source>
</evidence>
<feature type="domain" description="RNA polymerase sigma factor 70 region 4 type 2" evidence="8">
    <location>
        <begin position="125"/>
        <end position="175"/>
    </location>
</feature>
<keyword evidence="6" id="KW-0812">Transmembrane</keyword>
<evidence type="ECO:0000256" key="2">
    <source>
        <dbReference type="ARBA" id="ARBA00023015"/>
    </source>
</evidence>
<dbReference type="SUPFAM" id="SSF88946">
    <property type="entry name" value="Sigma2 domain of RNA polymerase sigma factors"/>
    <property type="match status" value="1"/>
</dbReference>
<name>A0A6J4I7Y2_9BACT</name>
<evidence type="ECO:0000256" key="6">
    <source>
        <dbReference type="SAM" id="Phobius"/>
    </source>
</evidence>
<evidence type="ECO:0000256" key="5">
    <source>
        <dbReference type="ARBA" id="ARBA00023163"/>
    </source>
</evidence>
<proteinExistence type="inferred from homology"/>
<evidence type="ECO:0000259" key="7">
    <source>
        <dbReference type="Pfam" id="PF04542"/>
    </source>
</evidence>
<evidence type="ECO:0000256" key="1">
    <source>
        <dbReference type="ARBA" id="ARBA00010641"/>
    </source>
</evidence>
<comment type="similarity">
    <text evidence="1">Belongs to the sigma-70 factor family. ECF subfamily.</text>
</comment>
<dbReference type="InterPro" id="IPR013324">
    <property type="entry name" value="RNA_pol_sigma_r3/r4-like"/>
</dbReference>
<dbReference type="InterPro" id="IPR007627">
    <property type="entry name" value="RNA_pol_sigma70_r2"/>
</dbReference>
<dbReference type="PANTHER" id="PTHR43133:SF8">
    <property type="entry name" value="RNA POLYMERASE SIGMA FACTOR HI_1459-RELATED"/>
    <property type="match status" value="1"/>
</dbReference>
<keyword evidence="4" id="KW-0238">DNA-binding</keyword>
<dbReference type="InterPro" id="IPR013249">
    <property type="entry name" value="RNA_pol_sigma70_r4_t2"/>
</dbReference>
<evidence type="ECO:0008006" key="10">
    <source>
        <dbReference type="Google" id="ProtNLM"/>
    </source>
</evidence>
<evidence type="ECO:0000256" key="3">
    <source>
        <dbReference type="ARBA" id="ARBA00023082"/>
    </source>
</evidence>
<dbReference type="Pfam" id="PF04542">
    <property type="entry name" value="Sigma70_r2"/>
    <property type="match status" value="1"/>
</dbReference>
<dbReference type="AlphaFoldDB" id="A0A6J4I7Y2"/>
<dbReference type="GO" id="GO:0006352">
    <property type="term" value="P:DNA-templated transcription initiation"/>
    <property type="evidence" value="ECO:0007669"/>
    <property type="project" value="InterPro"/>
</dbReference>
<dbReference type="GO" id="GO:0003677">
    <property type="term" value="F:DNA binding"/>
    <property type="evidence" value="ECO:0007669"/>
    <property type="project" value="UniProtKB-KW"/>
</dbReference>
<sequence>MREATDQDLLRRYCQDGDEAAFTRLGERYERLVYATCLRELGHPEVAADAAQETFLLLAREARKLSRPRQGSLAGWLFVAARNTARNARRAEGRRKTREEAAGMEWEKAREQEARALWGRLEPRLNEALAHLRPGDREALLLRFFEQRSHGEIGQSLGIGENAAQMRVSRALERLRERLRKLGIVASVGLLATLLERHAVSAAVPPDLSRRIALTARQGRAALLPPPRSGLVGLPAPHFVAATLIGVGLAAGVAWWKRPALPERSRVDVARLNGLAQVVGGSWEGTVTGNDGTVTPVRLHVKQSRDRQRLTYRYDYRPPRDAEVGWWTVEERTGRLVAEGRDVFRLRQDGSTLFLEGWERGNTGMEVQWRFSRQRWEGRGKRLRVTFDAGTPPKRQRVLLLRKR</sequence>
<accession>A0A6J4I7Y2</accession>
<protein>
    <recommendedName>
        <fullName evidence="10">Sigma-70 family RNA polymerase sigma factor</fullName>
    </recommendedName>
</protein>
<dbReference type="CDD" id="cd06171">
    <property type="entry name" value="Sigma70_r4"/>
    <property type="match status" value="1"/>
</dbReference>
<keyword evidence="5" id="KW-0804">Transcription</keyword>
<keyword evidence="3" id="KW-0731">Sigma factor</keyword>
<dbReference type="PANTHER" id="PTHR43133">
    <property type="entry name" value="RNA POLYMERASE ECF-TYPE SIGMA FACTO"/>
    <property type="match status" value="1"/>
</dbReference>
<dbReference type="EMBL" id="CADCTO010000198">
    <property type="protein sequence ID" value="CAA9243420.1"/>
    <property type="molecule type" value="Genomic_DNA"/>
</dbReference>
<dbReference type="Pfam" id="PF08281">
    <property type="entry name" value="Sigma70_r4_2"/>
    <property type="match status" value="1"/>
</dbReference>
<dbReference type="NCBIfam" id="TIGR02937">
    <property type="entry name" value="sigma70-ECF"/>
    <property type="match status" value="1"/>
</dbReference>
<keyword evidence="6" id="KW-0472">Membrane</keyword>
<dbReference type="GO" id="GO:0016987">
    <property type="term" value="F:sigma factor activity"/>
    <property type="evidence" value="ECO:0007669"/>
    <property type="project" value="UniProtKB-KW"/>
</dbReference>
<dbReference type="InterPro" id="IPR013325">
    <property type="entry name" value="RNA_pol_sigma_r2"/>
</dbReference>
<reference evidence="9" key="1">
    <citation type="submission" date="2020-02" db="EMBL/GenBank/DDBJ databases">
        <authorList>
            <person name="Meier V. D."/>
        </authorList>
    </citation>
    <scope>NUCLEOTIDE SEQUENCE</scope>
    <source>
        <strain evidence="9">AVDCRST_MAG63</strain>
    </source>
</reference>
<feature type="transmembrane region" description="Helical" evidence="6">
    <location>
        <begin position="236"/>
        <end position="256"/>
    </location>
</feature>
<gene>
    <name evidence="9" type="ORF">AVDCRST_MAG63-1639</name>
</gene>
<evidence type="ECO:0000256" key="4">
    <source>
        <dbReference type="ARBA" id="ARBA00023125"/>
    </source>
</evidence>
<keyword evidence="2" id="KW-0805">Transcription regulation</keyword>